<organism evidence="1">
    <name type="scientific">Cacopsylla melanoneura</name>
    <dbReference type="NCBI Taxonomy" id="428564"/>
    <lineage>
        <taxon>Eukaryota</taxon>
        <taxon>Metazoa</taxon>
        <taxon>Ecdysozoa</taxon>
        <taxon>Arthropoda</taxon>
        <taxon>Hexapoda</taxon>
        <taxon>Insecta</taxon>
        <taxon>Pterygota</taxon>
        <taxon>Neoptera</taxon>
        <taxon>Paraneoptera</taxon>
        <taxon>Hemiptera</taxon>
        <taxon>Sternorrhyncha</taxon>
        <taxon>Psylloidea</taxon>
        <taxon>Psyllidae</taxon>
        <taxon>Psyllinae</taxon>
        <taxon>Cacopsylla</taxon>
    </lineage>
</organism>
<accession>A0A8D8QK30</accession>
<protein>
    <submittedName>
        <fullName evidence="1">Uncharacterized protein</fullName>
    </submittedName>
</protein>
<dbReference type="EMBL" id="HBUF01081320">
    <property type="protein sequence ID" value="CAG6632972.1"/>
    <property type="molecule type" value="Transcribed_RNA"/>
</dbReference>
<name>A0A8D8QK30_9HEMI</name>
<dbReference type="EMBL" id="HBUF01081321">
    <property type="protein sequence ID" value="CAG6632977.1"/>
    <property type="molecule type" value="Transcribed_RNA"/>
</dbReference>
<proteinExistence type="predicted"/>
<dbReference type="EMBL" id="HBUF01081323">
    <property type="protein sequence ID" value="CAG6632985.1"/>
    <property type="molecule type" value="Transcribed_RNA"/>
</dbReference>
<reference evidence="1" key="1">
    <citation type="submission" date="2021-05" db="EMBL/GenBank/DDBJ databases">
        <authorList>
            <person name="Alioto T."/>
            <person name="Alioto T."/>
            <person name="Gomez Garrido J."/>
        </authorList>
    </citation>
    <scope>NUCLEOTIDE SEQUENCE</scope>
</reference>
<sequence length="140" mass="16295">MCLKIKFYLDFSLHQSKNQTSPHVAIFTPLKFLLASEQNQEILSRGYIPTSENFPCIKEKIKTVLSNPMHGYLLSLKICLPSKEMSGLLVGRYTLIFHYPSHLNMVMLFPIKGPNYKTMLPCHFFKLDVLTYILFFFKLI</sequence>
<dbReference type="AlphaFoldDB" id="A0A8D8QK30"/>
<evidence type="ECO:0000313" key="1">
    <source>
        <dbReference type="EMBL" id="CAG6632977.1"/>
    </source>
</evidence>